<accession>A0A830HPT9</accession>
<dbReference type="GO" id="GO:0016811">
    <property type="term" value="F:hydrolase activity, acting on carbon-nitrogen (but not peptide) bonds, in linear amides"/>
    <property type="evidence" value="ECO:0007669"/>
    <property type="project" value="TreeGrafter"/>
</dbReference>
<keyword evidence="3" id="KW-0378">Hydrolase</keyword>
<evidence type="ECO:0000256" key="2">
    <source>
        <dbReference type="ARBA" id="ARBA00022723"/>
    </source>
</evidence>
<evidence type="ECO:0000313" key="6">
    <source>
        <dbReference type="EMBL" id="GHP09184.1"/>
    </source>
</evidence>
<dbReference type="GO" id="GO:0009231">
    <property type="term" value="P:riboflavin biosynthetic process"/>
    <property type="evidence" value="ECO:0007669"/>
    <property type="project" value="TreeGrafter"/>
</dbReference>
<keyword evidence="2" id="KW-0479">Metal-binding</keyword>
<dbReference type="Pfam" id="PF02633">
    <property type="entry name" value="Creatininase"/>
    <property type="match status" value="1"/>
</dbReference>
<reference evidence="6" key="1">
    <citation type="submission" date="2020-10" db="EMBL/GenBank/DDBJ databases">
        <title>Unveiling of a novel bifunctional photoreceptor, Dualchrome1, isolated from a cosmopolitan green alga.</title>
        <authorList>
            <person name="Suzuki S."/>
            <person name="Kawachi M."/>
        </authorList>
    </citation>
    <scope>NUCLEOTIDE SEQUENCE</scope>
    <source>
        <strain evidence="6">NIES 2893</strain>
    </source>
</reference>
<evidence type="ECO:0000256" key="1">
    <source>
        <dbReference type="ARBA" id="ARBA00001947"/>
    </source>
</evidence>
<evidence type="ECO:0000256" key="3">
    <source>
        <dbReference type="ARBA" id="ARBA00022801"/>
    </source>
</evidence>
<gene>
    <name evidence="6" type="ORF">PPROV_000792100</name>
</gene>
<protein>
    <recommendedName>
        <fullName evidence="8">Creatininase</fullName>
    </recommendedName>
</protein>
<dbReference type="PANTHER" id="PTHR35005:SF1">
    <property type="entry name" value="2-AMINO-5-FORMYLAMINO-6-RIBOSYLAMINOPYRIMIDIN-4(3H)-ONE 5'-MONOPHOSPHATE DEFORMYLASE"/>
    <property type="match status" value="1"/>
</dbReference>
<keyword evidence="4" id="KW-0862">Zinc</keyword>
<dbReference type="SUPFAM" id="SSF102215">
    <property type="entry name" value="Creatininase"/>
    <property type="match status" value="1"/>
</dbReference>
<dbReference type="Gene3D" id="3.40.50.10310">
    <property type="entry name" value="Creatininase"/>
    <property type="match status" value="1"/>
</dbReference>
<dbReference type="InterPro" id="IPR024087">
    <property type="entry name" value="Creatininase-like_sf"/>
</dbReference>
<dbReference type="AlphaFoldDB" id="A0A830HPT9"/>
<evidence type="ECO:0000256" key="5">
    <source>
        <dbReference type="SAM" id="MobiDB-lite"/>
    </source>
</evidence>
<dbReference type="EMBL" id="BNJQ01000024">
    <property type="protein sequence ID" value="GHP09184.1"/>
    <property type="molecule type" value="Genomic_DNA"/>
</dbReference>
<name>A0A830HPT9_9CHLO</name>
<evidence type="ECO:0008006" key="8">
    <source>
        <dbReference type="Google" id="ProtNLM"/>
    </source>
</evidence>
<evidence type="ECO:0000256" key="4">
    <source>
        <dbReference type="ARBA" id="ARBA00022833"/>
    </source>
</evidence>
<proteinExistence type="predicted"/>
<dbReference type="OrthoDB" id="4524at2759"/>
<keyword evidence="7" id="KW-1185">Reference proteome</keyword>
<dbReference type="InterPro" id="IPR003785">
    <property type="entry name" value="Creatininase/forma_Hydrolase"/>
</dbReference>
<evidence type="ECO:0000313" key="7">
    <source>
        <dbReference type="Proteomes" id="UP000660262"/>
    </source>
</evidence>
<dbReference type="GO" id="GO:0046872">
    <property type="term" value="F:metal ion binding"/>
    <property type="evidence" value="ECO:0007669"/>
    <property type="project" value="UniProtKB-KW"/>
</dbReference>
<organism evidence="6 7">
    <name type="scientific">Pycnococcus provasolii</name>
    <dbReference type="NCBI Taxonomy" id="41880"/>
    <lineage>
        <taxon>Eukaryota</taxon>
        <taxon>Viridiplantae</taxon>
        <taxon>Chlorophyta</taxon>
        <taxon>Pseudoscourfieldiophyceae</taxon>
        <taxon>Pseudoscourfieldiales</taxon>
        <taxon>Pycnococcaceae</taxon>
        <taxon>Pycnococcus</taxon>
    </lineage>
</organism>
<dbReference type="Proteomes" id="UP000660262">
    <property type="component" value="Unassembled WGS sequence"/>
</dbReference>
<comment type="cofactor">
    <cofactor evidence="1">
        <name>Zn(2+)</name>
        <dbReference type="ChEBI" id="CHEBI:29105"/>
    </cofactor>
</comment>
<comment type="caution">
    <text evidence="6">The sequence shown here is derived from an EMBL/GenBank/DDBJ whole genome shotgun (WGS) entry which is preliminary data.</text>
</comment>
<sequence>MATTRIRLPALPRSLHRRYIPKTNAHRSDASDPKCKGSAGCFMPTHKEHAPDNGNGNGAPTQGKPESAHRRPESSFPAKQHHGNDWDDMTTEEVRVRTADAIAIMPVSATEQHGPHLPLSVDRLLNEGVLNAALEMANREDANFAKKLLVLPHLPIGKSVEHDSFAGTLSLRTETLAALWTDVAESAYRSGIRKLVIFNSHGGQPQVMEIVARDLRSRLGMTVITLSWFSFGVPENIFPDDELRHGIHAGAIETSMMLALRPDLVRESLLANFKSRGEAMVKEEGFQLLTPEGGVGFGWLTEDLSESGAMGDATIASSEKGELIIEYAASKLVELLREVDRFELFPTPAVVPTNENQHV</sequence>
<feature type="region of interest" description="Disordered" evidence="5">
    <location>
        <begin position="1"/>
        <end position="87"/>
    </location>
</feature>
<dbReference type="PANTHER" id="PTHR35005">
    <property type="entry name" value="3-DEHYDRO-SCYLLO-INOSOSE HYDROLASE"/>
    <property type="match status" value="1"/>
</dbReference>
<feature type="compositionally biased region" description="Basic and acidic residues" evidence="5">
    <location>
        <begin position="26"/>
        <end position="35"/>
    </location>
</feature>